<dbReference type="InterPro" id="IPR029058">
    <property type="entry name" value="AB_hydrolase_fold"/>
</dbReference>
<dbReference type="Proteomes" id="UP001524499">
    <property type="component" value="Unassembled WGS sequence"/>
</dbReference>
<sequence>MNAVDLAFETHGDENNSPLIILHGFLASSRNWRGIAKRLAEHHFVYVLDMRNHGGSPHDEQMDYPLMAYDVICFMDKMGIGSAHLLGHSMGGKIAMWIALHYPERIKQLVVVDIAPVNYEHSFAPMIYALRQLPLDRISNRKDAEQFLATAIPDMGFRQFLLQNLLLKDSAYFWRINLDYIDRCAHHIVAFPQPENQAFNNTALFVAGERSTYIEPTAVIKFFPSAEFVEIADTGHWLYVEAPDQFCRLVAEWLARS</sequence>
<organism evidence="3 4">
    <name type="scientific">Methylomonas subterranea</name>
    <dbReference type="NCBI Taxonomy" id="2952225"/>
    <lineage>
        <taxon>Bacteria</taxon>
        <taxon>Pseudomonadati</taxon>
        <taxon>Pseudomonadota</taxon>
        <taxon>Gammaproteobacteria</taxon>
        <taxon>Methylococcales</taxon>
        <taxon>Methylococcaceae</taxon>
        <taxon>Methylomonas</taxon>
    </lineage>
</organism>
<keyword evidence="4" id="KW-1185">Reference proteome</keyword>
<dbReference type="PANTHER" id="PTHR46118">
    <property type="entry name" value="PROTEIN ABHD11"/>
    <property type="match status" value="1"/>
</dbReference>
<evidence type="ECO:0000256" key="1">
    <source>
        <dbReference type="ARBA" id="ARBA00022801"/>
    </source>
</evidence>
<accession>A0ABT1TJD2</accession>
<dbReference type="EMBL" id="JANIBJ010000028">
    <property type="protein sequence ID" value="MCQ8105316.1"/>
    <property type="molecule type" value="Genomic_DNA"/>
</dbReference>
<dbReference type="GO" id="GO:0016787">
    <property type="term" value="F:hydrolase activity"/>
    <property type="evidence" value="ECO:0007669"/>
    <property type="project" value="UniProtKB-KW"/>
</dbReference>
<reference evidence="3 4" key="1">
    <citation type="submission" date="2022-07" db="EMBL/GenBank/DDBJ databases">
        <title>Methylomonas rivi sp. nov., Methylomonas rosea sp. nov., Methylomonas aureus sp. nov. and Methylomonas subterranea sp. nov., four novel methanotrophs isolated from a freshwater creek and the deep terrestrial subsurface.</title>
        <authorList>
            <person name="Abin C."/>
            <person name="Sankaranarayanan K."/>
            <person name="Garner C."/>
            <person name="Sindelar R."/>
            <person name="Kotary K."/>
            <person name="Garner R."/>
            <person name="Barclay S."/>
            <person name="Lawson P."/>
            <person name="Krumholz L."/>
        </authorList>
    </citation>
    <scope>NUCLEOTIDE SEQUENCE [LARGE SCALE GENOMIC DNA]</scope>
    <source>
        <strain evidence="3 4">SURF-2</strain>
    </source>
</reference>
<evidence type="ECO:0000259" key="2">
    <source>
        <dbReference type="Pfam" id="PF00561"/>
    </source>
</evidence>
<evidence type="ECO:0000313" key="3">
    <source>
        <dbReference type="EMBL" id="MCQ8105316.1"/>
    </source>
</evidence>
<dbReference type="Pfam" id="PF00561">
    <property type="entry name" value="Abhydrolase_1"/>
    <property type="match status" value="1"/>
</dbReference>
<gene>
    <name evidence="3" type="ORF">NP590_14470</name>
</gene>
<feature type="domain" description="AB hydrolase-1" evidence="2">
    <location>
        <begin position="18"/>
        <end position="243"/>
    </location>
</feature>
<keyword evidence="1 3" id="KW-0378">Hydrolase</keyword>
<name>A0ABT1TJD2_9GAMM</name>
<dbReference type="PANTHER" id="PTHR46118:SF4">
    <property type="entry name" value="PROTEIN ABHD11"/>
    <property type="match status" value="1"/>
</dbReference>
<dbReference type="PRINTS" id="PR00111">
    <property type="entry name" value="ABHYDROLASE"/>
</dbReference>
<dbReference type="RefSeq" id="WP_256603256.1">
    <property type="nucleotide sequence ID" value="NZ_JANIBJ010000028.1"/>
</dbReference>
<comment type="caution">
    <text evidence="3">The sequence shown here is derived from an EMBL/GenBank/DDBJ whole genome shotgun (WGS) entry which is preliminary data.</text>
</comment>
<dbReference type="Gene3D" id="3.40.50.1820">
    <property type="entry name" value="alpha/beta hydrolase"/>
    <property type="match status" value="1"/>
</dbReference>
<proteinExistence type="predicted"/>
<dbReference type="SUPFAM" id="SSF53474">
    <property type="entry name" value="alpha/beta-Hydrolases"/>
    <property type="match status" value="1"/>
</dbReference>
<protein>
    <submittedName>
        <fullName evidence="3">Alpha/beta fold hydrolase</fullName>
    </submittedName>
</protein>
<evidence type="ECO:0000313" key="4">
    <source>
        <dbReference type="Proteomes" id="UP001524499"/>
    </source>
</evidence>
<dbReference type="InterPro" id="IPR000073">
    <property type="entry name" value="AB_hydrolase_1"/>
</dbReference>